<feature type="transmembrane region" description="Helical" evidence="1">
    <location>
        <begin position="165"/>
        <end position="186"/>
    </location>
</feature>
<evidence type="ECO:0000256" key="1">
    <source>
        <dbReference type="SAM" id="Phobius"/>
    </source>
</evidence>
<feature type="transmembrane region" description="Helical" evidence="1">
    <location>
        <begin position="135"/>
        <end position="159"/>
    </location>
</feature>
<dbReference type="Gene3D" id="1.20.1250.20">
    <property type="entry name" value="MFS general substrate transporter like domains"/>
    <property type="match status" value="1"/>
</dbReference>
<evidence type="ECO:0000313" key="3">
    <source>
        <dbReference type="Proteomes" id="UP001596297"/>
    </source>
</evidence>
<comment type="caution">
    <text evidence="2">The sequence shown here is derived from an EMBL/GenBank/DDBJ whole genome shotgun (WGS) entry which is preliminary data.</text>
</comment>
<proteinExistence type="predicted"/>
<name>A0ABW1YD48_9DEIO</name>
<feature type="transmembrane region" description="Helical" evidence="1">
    <location>
        <begin position="198"/>
        <end position="218"/>
    </location>
</feature>
<feature type="transmembrane region" description="Helical" evidence="1">
    <location>
        <begin position="49"/>
        <end position="71"/>
    </location>
</feature>
<dbReference type="SUPFAM" id="SSF103473">
    <property type="entry name" value="MFS general substrate transporter"/>
    <property type="match status" value="1"/>
</dbReference>
<keyword evidence="1" id="KW-1133">Transmembrane helix</keyword>
<organism evidence="2 3">
    <name type="scientific">Deinococcus lacus</name>
    <dbReference type="NCBI Taxonomy" id="392561"/>
    <lineage>
        <taxon>Bacteria</taxon>
        <taxon>Thermotogati</taxon>
        <taxon>Deinococcota</taxon>
        <taxon>Deinococci</taxon>
        <taxon>Deinococcales</taxon>
        <taxon>Deinococcaceae</taxon>
        <taxon>Deinococcus</taxon>
    </lineage>
</organism>
<dbReference type="InterPro" id="IPR036259">
    <property type="entry name" value="MFS_trans_sf"/>
</dbReference>
<feature type="transmembrane region" description="Helical" evidence="1">
    <location>
        <begin position="257"/>
        <end position="281"/>
    </location>
</feature>
<dbReference type="RefSeq" id="WP_380083235.1">
    <property type="nucleotide sequence ID" value="NZ_JBHSWD010000001.1"/>
</dbReference>
<keyword evidence="1" id="KW-0812">Transmembrane</keyword>
<sequence length="321" mass="33627">MLASRLIQPLPVPLAMALAVAWGVTYGALWPVVMGFSQALTRPGYGSRALALTSLSAVPGMAFGLLVLGWVMGSNPALAWGLLLGFQSLALLLALSIWGEQVPVEAVAPSNVVAAGASGHWTESWKPLWAQWNRVALLLPSALAQTMAPGLLVNFLHLLPARLDLTLAGLVVPGLLALGAGGLTMWLAGRVADRRHALWALLPGLGLLVATYALATLPHLAERLWLLLPLLATGYAAFISGWNGLVSHALPGEHRVAAWGTVMMVEALGYAIGPVIGGIMWEQHGPVGLFAAAAFIFALTLGYYLYILLSGALRPAAGVPK</sequence>
<feature type="transmembrane region" description="Helical" evidence="1">
    <location>
        <begin position="287"/>
        <end position="306"/>
    </location>
</feature>
<gene>
    <name evidence="2" type="ORF">ACFP81_09615</name>
</gene>
<dbReference type="Proteomes" id="UP001596297">
    <property type="component" value="Unassembled WGS sequence"/>
</dbReference>
<evidence type="ECO:0000313" key="2">
    <source>
        <dbReference type="EMBL" id="MFC6592228.1"/>
    </source>
</evidence>
<protein>
    <submittedName>
        <fullName evidence="2">MFS transporter</fullName>
    </submittedName>
</protein>
<feature type="transmembrane region" description="Helical" evidence="1">
    <location>
        <begin position="12"/>
        <end position="37"/>
    </location>
</feature>
<feature type="transmembrane region" description="Helical" evidence="1">
    <location>
        <begin position="224"/>
        <end position="245"/>
    </location>
</feature>
<keyword evidence="3" id="KW-1185">Reference proteome</keyword>
<dbReference type="EMBL" id="JBHSWD010000001">
    <property type="protein sequence ID" value="MFC6592228.1"/>
    <property type="molecule type" value="Genomic_DNA"/>
</dbReference>
<reference evidence="3" key="1">
    <citation type="journal article" date="2019" name="Int. J. Syst. Evol. Microbiol.">
        <title>The Global Catalogue of Microorganisms (GCM) 10K type strain sequencing project: providing services to taxonomists for standard genome sequencing and annotation.</title>
        <authorList>
            <consortium name="The Broad Institute Genomics Platform"/>
            <consortium name="The Broad Institute Genome Sequencing Center for Infectious Disease"/>
            <person name="Wu L."/>
            <person name="Ma J."/>
        </authorList>
    </citation>
    <scope>NUCLEOTIDE SEQUENCE [LARGE SCALE GENOMIC DNA]</scope>
    <source>
        <strain evidence="3">CGMCC 1.15772</strain>
    </source>
</reference>
<accession>A0ABW1YD48</accession>
<feature type="transmembrane region" description="Helical" evidence="1">
    <location>
        <begin position="77"/>
        <end position="98"/>
    </location>
</feature>
<keyword evidence="1" id="KW-0472">Membrane</keyword>